<dbReference type="GO" id="GO:0016832">
    <property type="term" value="F:aldehyde-lyase activity"/>
    <property type="evidence" value="ECO:0007669"/>
    <property type="project" value="InterPro"/>
</dbReference>
<dbReference type="PATRIC" id="fig|1007676.4.peg.1652"/>
<dbReference type="InterPro" id="IPR006268">
    <property type="entry name" value="DAHP_syn_2"/>
</dbReference>
<keyword evidence="1" id="KW-0808">Transferase</keyword>
<dbReference type="RefSeq" id="WP_048704877.1">
    <property type="nucleotide sequence ID" value="NZ_CP012034.1"/>
</dbReference>
<evidence type="ECO:0000313" key="4">
    <source>
        <dbReference type="Proteomes" id="UP000036106"/>
    </source>
</evidence>
<dbReference type="Gene3D" id="3.20.20.70">
    <property type="entry name" value="Aldolase class I"/>
    <property type="match status" value="1"/>
</dbReference>
<protein>
    <submittedName>
        <fullName evidence="3">3-deoxy-7-phosphoheptulonate synthase</fullName>
    </submittedName>
</protein>
<dbReference type="GO" id="GO:0009073">
    <property type="term" value="P:aromatic amino acid family biosynthetic process"/>
    <property type="evidence" value="ECO:0007669"/>
    <property type="project" value="InterPro"/>
</dbReference>
<feature type="domain" description="DAHP synthetase I/KDSA" evidence="2">
    <location>
        <begin position="75"/>
        <end position="327"/>
    </location>
</feature>
<dbReference type="AlphaFoldDB" id="A0A0H4QGH8"/>
<dbReference type="OrthoDB" id="9780456at2"/>
<evidence type="ECO:0000313" key="3">
    <source>
        <dbReference type="EMBL" id="AKP67509.1"/>
    </source>
</evidence>
<dbReference type="EMBL" id="CP012034">
    <property type="protein sequence ID" value="AKP67509.1"/>
    <property type="molecule type" value="Genomic_DNA"/>
</dbReference>
<dbReference type="KEGG" id="lgn:ABM34_08185"/>
<dbReference type="InterPro" id="IPR013785">
    <property type="entry name" value="Aldolase_TIM"/>
</dbReference>
<organism evidence="3 4">
    <name type="scientific">Companilactobacillus ginsenosidimutans</name>
    <dbReference type="NCBI Taxonomy" id="1007676"/>
    <lineage>
        <taxon>Bacteria</taxon>
        <taxon>Bacillati</taxon>
        <taxon>Bacillota</taxon>
        <taxon>Bacilli</taxon>
        <taxon>Lactobacillales</taxon>
        <taxon>Lactobacillaceae</taxon>
        <taxon>Companilactobacillus</taxon>
    </lineage>
</organism>
<reference evidence="4" key="1">
    <citation type="submission" date="2015-07" db="EMBL/GenBank/DDBJ databases">
        <title>Lactobacillus ginsenosidimutans/EMML 3141/ whole genome sequencing.</title>
        <authorList>
            <person name="Kim M.K."/>
            <person name="Im W.-T."/>
            <person name="Srinivasan S."/>
            <person name="Lee J.-J."/>
        </authorList>
    </citation>
    <scope>NUCLEOTIDE SEQUENCE [LARGE SCALE GENOMIC DNA]</scope>
    <source>
        <strain evidence="4">EMML 3041</strain>
    </source>
</reference>
<name>A0A0H4QGH8_9LACO</name>
<dbReference type="GO" id="GO:0016740">
    <property type="term" value="F:transferase activity"/>
    <property type="evidence" value="ECO:0007669"/>
    <property type="project" value="UniProtKB-KW"/>
</dbReference>
<dbReference type="PANTHER" id="PTHR43018">
    <property type="entry name" value="PHOSPHO-2-DEHYDRO-3-DEOXYHEPTONATE ALDOLASE"/>
    <property type="match status" value="1"/>
</dbReference>
<keyword evidence="4" id="KW-1185">Reference proteome</keyword>
<evidence type="ECO:0000259" key="2">
    <source>
        <dbReference type="Pfam" id="PF00793"/>
    </source>
</evidence>
<dbReference type="SUPFAM" id="SSF51569">
    <property type="entry name" value="Aldolase"/>
    <property type="match status" value="1"/>
</dbReference>
<dbReference type="STRING" id="1007676.ABM34_08185"/>
<dbReference type="NCBIfam" id="NF006421">
    <property type="entry name" value="PRK08673.1"/>
    <property type="match status" value="1"/>
</dbReference>
<dbReference type="Pfam" id="PF00793">
    <property type="entry name" value="DAHP_synth_1"/>
    <property type="match status" value="1"/>
</dbReference>
<proteinExistence type="predicted"/>
<dbReference type="InterPro" id="IPR006218">
    <property type="entry name" value="DAHP1/KDSA"/>
</dbReference>
<dbReference type="Proteomes" id="UP000036106">
    <property type="component" value="Chromosome"/>
</dbReference>
<gene>
    <name evidence="3" type="ORF">ABM34_08185</name>
</gene>
<dbReference type="NCBIfam" id="NF009239">
    <property type="entry name" value="PRK12595.1"/>
    <property type="match status" value="1"/>
</dbReference>
<evidence type="ECO:0000256" key="1">
    <source>
        <dbReference type="ARBA" id="ARBA00022679"/>
    </source>
</evidence>
<dbReference type="PANTHER" id="PTHR43018:SF2">
    <property type="entry name" value="PHOSPHO-2-DEHYDRO-3-DEOXYHEPTONATE ALDOLASE"/>
    <property type="match status" value="1"/>
</dbReference>
<dbReference type="NCBIfam" id="TIGR01361">
    <property type="entry name" value="DAHP_synth_Bsub"/>
    <property type="match status" value="1"/>
</dbReference>
<dbReference type="InterPro" id="IPR052899">
    <property type="entry name" value="Class-I_DAHP_synthase"/>
</dbReference>
<accession>A0A0H4QGH8</accession>
<sequence length="330" mass="36229">MIIELKNVEDANKVMEQANAKKLEHVFQHNNRVGFVDQNALGDVPFEIDNVEQVITEHPAAIQASRLFHPENTVIKTEHSVIGDGGFALIAGPDSIESAEHVLLMGKDVQESGATLLRGGSFKPRTNPYSFQGLGEEGLKWHREAADKLGMDMVTEIMDTRDLEMIDKYTDMFQIGTRNMQNFALLKAVGKTNKPVVLKRGMSATIDDLLNASEYIAAGGNHQIILMERGIRTFDNKYTRNTFDVSAIPVLKDLTHYPVIGDPSHAAGVTKFVEPIGLAAAAAGADGLMVEIHNHPKEAFVDGKQALTPAQFDHLAKVATDIHNLVKEEK</sequence>